<sequence length="185" mass="21139">MSSNNTSSTAEEMTSQDLEARLNQWRTNIDAIKRSYFAEAVHIGDVDARLDQAQHKLYNWITNVKLMQEKQKLLSQELDFINESQKELEDEVDKINVPEETKSDTSIATSVDELSEKLTSLNMEMSKRSSDTVSEPKIVIAKILNAQLSSLEILSQRINQMRQDIQIKDCFDYDVIDELGSVYDG</sequence>
<feature type="domain" description="Nucleoporin NSP1-like C-terminal" evidence="1">
    <location>
        <begin position="4"/>
        <end position="101"/>
    </location>
</feature>
<dbReference type="Pfam" id="PF05064">
    <property type="entry name" value="Nsp1_C"/>
    <property type="match status" value="1"/>
</dbReference>
<dbReference type="InterPro" id="IPR007758">
    <property type="entry name" value="Nucleoporin_NSP1_C"/>
</dbReference>
<protein>
    <recommendedName>
        <fullName evidence="1">Nucleoporin NSP1-like C-terminal domain-containing protein</fullName>
    </recommendedName>
</protein>
<reference evidence="2" key="1">
    <citation type="submission" date="2021-05" db="EMBL/GenBank/DDBJ databases">
        <authorList>
            <person name="Alioto T."/>
            <person name="Alioto T."/>
            <person name="Gomez Garrido J."/>
        </authorList>
    </citation>
    <scope>NUCLEOTIDE SEQUENCE</scope>
</reference>
<evidence type="ECO:0000259" key="1">
    <source>
        <dbReference type="Pfam" id="PF05064"/>
    </source>
</evidence>
<proteinExistence type="predicted"/>
<dbReference type="AlphaFoldDB" id="A0A8D8LI66"/>
<evidence type="ECO:0000313" key="2">
    <source>
        <dbReference type="EMBL" id="CAG6608968.1"/>
    </source>
</evidence>
<organism evidence="2">
    <name type="scientific">Cacopsylla melanoneura</name>
    <dbReference type="NCBI Taxonomy" id="428564"/>
    <lineage>
        <taxon>Eukaryota</taxon>
        <taxon>Metazoa</taxon>
        <taxon>Ecdysozoa</taxon>
        <taxon>Arthropoda</taxon>
        <taxon>Hexapoda</taxon>
        <taxon>Insecta</taxon>
        <taxon>Pterygota</taxon>
        <taxon>Neoptera</taxon>
        <taxon>Paraneoptera</taxon>
        <taxon>Hemiptera</taxon>
        <taxon>Sternorrhyncha</taxon>
        <taxon>Psylloidea</taxon>
        <taxon>Psyllidae</taxon>
        <taxon>Psyllinae</taxon>
        <taxon>Cacopsylla</taxon>
    </lineage>
</organism>
<dbReference type="EMBL" id="HBUF01013732">
    <property type="protein sequence ID" value="CAG6608968.1"/>
    <property type="molecule type" value="Transcribed_RNA"/>
</dbReference>
<accession>A0A8D8LI66</accession>
<name>A0A8D8LI66_9HEMI</name>